<dbReference type="InterPro" id="IPR000917">
    <property type="entry name" value="Sulfatase_N"/>
</dbReference>
<evidence type="ECO:0000256" key="4">
    <source>
        <dbReference type="ARBA" id="ARBA00022837"/>
    </source>
</evidence>
<dbReference type="SUPFAM" id="SSF53649">
    <property type="entry name" value="Alkaline phosphatase-like"/>
    <property type="match status" value="1"/>
</dbReference>
<evidence type="ECO:0000256" key="1">
    <source>
        <dbReference type="ARBA" id="ARBA00008779"/>
    </source>
</evidence>
<evidence type="ECO:0000256" key="3">
    <source>
        <dbReference type="ARBA" id="ARBA00022801"/>
    </source>
</evidence>
<evidence type="ECO:0000313" key="7">
    <source>
        <dbReference type="EMBL" id="MXO59451.1"/>
    </source>
</evidence>
<dbReference type="CDD" id="cd16025">
    <property type="entry name" value="PAS_like"/>
    <property type="match status" value="1"/>
</dbReference>
<dbReference type="Gene3D" id="3.30.1120.10">
    <property type="match status" value="1"/>
</dbReference>
<evidence type="ECO:0000259" key="6">
    <source>
        <dbReference type="Pfam" id="PF00884"/>
    </source>
</evidence>
<gene>
    <name evidence="7" type="ORF">GRI89_07840</name>
</gene>
<dbReference type="InterPro" id="IPR050738">
    <property type="entry name" value="Sulfatase"/>
</dbReference>
<keyword evidence="7" id="KW-0808">Transferase</keyword>
<keyword evidence="4" id="KW-0106">Calcium</keyword>
<dbReference type="PANTHER" id="PTHR42693:SF43">
    <property type="entry name" value="BLL2667 PROTEIN"/>
    <property type="match status" value="1"/>
</dbReference>
<name>A0A6I4SU29_9SPHN</name>
<evidence type="ECO:0000256" key="5">
    <source>
        <dbReference type="SAM" id="MobiDB-lite"/>
    </source>
</evidence>
<dbReference type="PROSITE" id="PS00523">
    <property type="entry name" value="SULFATASE_1"/>
    <property type="match status" value="1"/>
</dbReference>
<keyword evidence="2" id="KW-0479">Metal-binding</keyword>
<dbReference type="Gene3D" id="3.40.720.10">
    <property type="entry name" value="Alkaline Phosphatase, subunit A"/>
    <property type="match status" value="1"/>
</dbReference>
<dbReference type="GO" id="GO:0016787">
    <property type="term" value="F:hydrolase activity"/>
    <property type="evidence" value="ECO:0007669"/>
    <property type="project" value="UniProtKB-KW"/>
</dbReference>
<reference evidence="7 8" key="1">
    <citation type="submission" date="2019-12" db="EMBL/GenBank/DDBJ databases">
        <title>Genomic-based taxomic classification of the family Erythrobacteraceae.</title>
        <authorList>
            <person name="Xu L."/>
        </authorList>
    </citation>
    <scope>NUCLEOTIDE SEQUENCE [LARGE SCALE GENOMIC DNA]</scope>
    <source>
        <strain evidence="7 8">MCCC 1K01500</strain>
    </source>
</reference>
<dbReference type="AlphaFoldDB" id="A0A6I4SU29"/>
<dbReference type="PANTHER" id="PTHR42693">
    <property type="entry name" value="ARYLSULFATASE FAMILY MEMBER"/>
    <property type="match status" value="1"/>
</dbReference>
<protein>
    <submittedName>
        <fullName evidence="7">Sulfatase-like hydrolase/transferase</fullName>
    </submittedName>
</protein>
<evidence type="ECO:0000313" key="8">
    <source>
        <dbReference type="Proteomes" id="UP000433652"/>
    </source>
</evidence>
<keyword evidence="8" id="KW-1185">Reference proteome</keyword>
<dbReference type="GO" id="GO:0016740">
    <property type="term" value="F:transferase activity"/>
    <property type="evidence" value="ECO:0007669"/>
    <property type="project" value="UniProtKB-KW"/>
</dbReference>
<comment type="similarity">
    <text evidence="1">Belongs to the sulfatase family.</text>
</comment>
<evidence type="ECO:0000256" key="2">
    <source>
        <dbReference type="ARBA" id="ARBA00022723"/>
    </source>
</evidence>
<proteinExistence type="inferred from homology"/>
<keyword evidence="3 7" id="KW-0378">Hydrolase</keyword>
<dbReference type="InterPro" id="IPR024607">
    <property type="entry name" value="Sulfatase_CS"/>
</dbReference>
<dbReference type="Proteomes" id="UP000433652">
    <property type="component" value="Unassembled WGS sequence"/>
</dbReference>
<feature type="region of interest" description="Disordered" evidence="5">
    <location>
        <begin position="576"/>
        <end position="595"/>
    </location>
</feature>
<feature type="domain" description="Sulfatase N-terminal" evidence="6">
    <location>
        <begin position="44"/>
        <end position="458"/>
    </location>
</feature>
<accession>A0A6I4SU29</accession>
<dbReference type="Pfam" id="PF00884">
    <property type="entry name" value="Sulfatase"/>
    <property type="match status" value="1"/>
</dbReference>
<sequence length="785" mass="87043">MIMAEIDRSNLPLPEPKFTGKIGKTYQDSKSAWPELPKPPKGAPNVLLILLDDVGFGQVSTFGGPVPTSALDKLAKEGLRYTRFHTTAICGPSRAALITGRNHHNCGTGFLSEYATGFPSYNNMIPQSTASIGRILKENGYATSWFGKNHNTPDWESSIAGPFDRWPTGMGFDYFYGFISGETHQYYPVLFENTVAVEPDKSPEEGYHFMEDMTDRAINWIRYSKSVSPDKPFLCYFAPGAAHAPHHAPTKWRDKFKGQFDDGWEKVREATYKRQLEMGIIPEGTELTEKPEWVQDWDGLSANEKKLFARFMENFAGYLSYADSECGRLIDAVKGLPDADNTIIIYIVGDNGASSEGGFTGTVNEVMNLNGVPSTIEDNLEIYDDIGGPDTEPHYPLGWAWCGNAPFQWVKQVASHFGGTRNPMVISWPRSITDHGGIRPQFTHLIDIVPTILDAADIPAPDTVNGVEQKPMDGVSIISTFASADAHAVRDRQYFEVFSNRAIYDQGWIACAQHTFPWRQDYAPGKWEEDNWELYNIDEDFSEAKNLAKEHPEKVEELKKLWDGEAEKYSVYPLDDRGAGRLTEPKPSPGGADPDRTEFTYYAGAYRLAETAAPNTKNRSHTIIAEIDNGDGKAEGVIVAAGGMSAGFSLYVKDGKPVYHYNYFEKERTSVVSKKALPKGKSKIELAFAYDGGGLGKGGEAVLMIDGEEVARERVENTVAGRFGVDTFGVGGDNGSPVSNEYKPPFLFTGGKIERVDIKLAPKDLSESEEDELKERYLAFAQHIE</sequence>
<comment type="caution">
    <text evidence="7">The sequence shown here is derived from an EMBL/GenBank/DDBJ whole genome shotgun (WGS) entry which is preliminary data.</text>
</comment>
<organism evidence="7 8">
    <name type="scientific">Croceibacterium salegens</name>
    <dbReference type="NCBI Taxonomy" id="1737568"/>
    <lineage>
        <taxon>Bacteria</taxon>
        <taxon>Pseudomonadati</taxon>
        <taxon>Pseudomonadota</taxon>
        <taxon>Alphaproteobacteria</taxon>
        <taxon>Sphingomonadales</taxon>
        <taxon>Erythrobacteraceae</taxon>
        <taxon>Croceibacterium</taxon>
    </lineage>
</organism>
<dbReference type="EMBL" id="WTYM01000035">
    <property type="protein sequence ID" value="MXO59451.1"/>
    <property type="molecule type" value="Genomic_DNA"/>
</dbReference>
<dbReference type="InterPro" id="IPR017850">
    <property type="entry name" value="Alkaline_phosphatase_core_sf"/>
</dbReference>
<dbReference type="GO" id="GO:0046872">
    <property type="term" value="F:metal ion binding"/>
    <property type="evidence" value="ECO:0007669"/>
    <property type="project" value="UniProtKB-KW"/>
</dbReference>